<comment type="caution">
    <text evidence="2">The sequence shown here is derived from an EMBL/GenBank/DDBJ whole genome shotgun (WGS) entry which is preliminary data.</text>
</comment>
<protein>
    <recommendedName>
        <fullName evidence="4">SnoaL-like domain-containing protein</fullName>
    </recommendedName>
</protein>
<proteinExistence type="predicted"/>
<name>A0ABW5WKC7_9FLAO</name>
<dbReference type="InterPro" id="IPR032710">
    <property type="entry name" value="NTF2-like_dom_sf"/>
</dbReference>
<dbReference type="RefSeq" id="WP_183486686.1">
    <property type="nucleotide sequence ID" value="NZ_JBHUOV010000001.1"/>
</dbReference>
<feature type="chain" id="PRO_5045104800" description="SnoaL-like domain-containing protein" evidence="1">
    <location>
        <begin position="20"/>
        <end position="159"/>
    </location>
</feature>
<keyword evidence="3" id="KW-1185">Reference proteome</keyword>
<evidence type="ECO:0008006" key="4">
    <source>
        <dbReference type="Google" id="ProtNLM"/>
    </source>
</evidence>
<dbReference type="Proteomes" id="UP001597533">
    <property type="component" value="Unassembled WGS sequence"/>
</dbReference>
<evidence type="ECO:0000256" key="1">
    <source>
        <dbReference type="SAM" id="SignalP"/>
    </source>
</evidence>
<evidence type="ECO:0000313" key="3">
    <source>
        <dbReference type="Proteomes" id="UP001597533"/>
    </source>
</evidence>
<evidence type="ECO:0000313" key="2">
    <source>
        <dbReference type="EMBL" id="MFD2823158.1"/>
    </source>
</evidence>
<keyword evidence="1" id="KW-0732">Signal</keyword>
<gene>
    <name evidence="2" type="ORF">ACFS5M_05720</name>
</gene>
<dbReference type="PROSITE" id="PS51257">
    <property type="entry name" value="PROKAR_LIPOPROTEIN"/>
    <property type="match status" value="1"/>
</dbReference>
<reference evidence="3" key="1">
    <citation type="journal article" date="2019" name="Int. J. Syst. Evol. Microbiol.">
        <title>The Global Catalogue of Microorganisms (GCM) 10K type strain sequencing project: providing services to taxonomists for standard genome sequencing and annotation.</title>
        <authorList>
            <consortium name="The Broad Institute Genomics Platform"/>
            <consortium name="The Broad Institute Genome Sequencing Center for Infectious Disease"/>
            <person name="Wu L."/>
            <person name="Ma J."/>
        </authorList>
    </citation>
    <scope>NUCLEOTIDE SEQUENCE [LARGE SCALE GENOMIC DNA]</scope>
    <source>
        <strain evidence="3">KCTC 32141</strain>
    </source>
</reference>
<organism evidence="2 3">
    <name type="scientific">Lacinutrix iliipiscaria</name>
    <dbReference type="NCBI Taxonomy" id="1230532"/>
    <lineage>
        <taxon>Bacteria</taxon>
        <taxon>Pseudomonadati</taxon>
        <taxon>Bacteroidota</taxon>
        <taxon>Flavobacteriia</taxon>
        <taxon>Flavobacteriales</taxon>
        <taxon>Flavobacteriaceae</taxon>
        <taxon>Lacinutrix</taxon>
    </lineage>
</organism>
<dbReference type="EMBL" id="JBHUOV010000001">
    <property type="protein sequence ID" value="MFD2823158.1"/>
    <property type="molecule type" value="Genomic_DNA"/>
</dbReference>
<accession>A0ABW5WKC7</accession>
<sequence>MNLKSFILFILSCSLIACSQNNNPLSETEKQKISSEIIEMFNDYHEAIKTEGLVAEFDYLDDSSDFYWVPPGYNSALTIDSVKTILTQNSKFIKSIEFSFESIEIFPLKNTIANYSGIVKGTMIDTSNANTTFRIIESGTLIKRKAGWKLLSGQSRNLE</sequence>
<dbReference type="SUPFAM" id="SSF54427">
    <property type="entry name" value="NTF2-like"/>
    <property type="match status" value="1"/>
</dbReference>
<feature type="signal peptide" evidence="1">
    <location>
        <begin position="1"/>
        <end position="19"/>
    </location>
</feature>